<dbReference type="RefSeq" id="XP_025411397.1">
    <property type="nucleotide sequence ID" value="XM_025555612.1"/>
</dbReference>
<gene>
    <name evidence="2 3 4" type="primary">LOC112684227</name>
</gene>
<name>A0A8B8FL87_9HEMI</name>
<evidence type="ECO:0000313" key="4">
    <source>
        <dbReference type="RefSeq" id="XP_025411399.1"/>
    </source>
</evidence>
<sequence>MTPAQAVVRHKKADWEDIVGRSAGQYCATSMHRGESYVYSTYCFRCSIGDDSLTAIYLFRLHDGTLVENQRTVTDNLRRDIDNIFVWTRCVRKSRSTVRNTLRNTIQYCLDRRVNTDSERCLVQTYANRANVIGLW</sequence>
<protein>
    <submittedName>
        <fullName evidence="2 3">Uncharacterized protein LOC112684227</fullName>
    </submittedName>
</protein>
<proteinExistence type="predicted"/>
<evidence type="ECO:0000313" key="1">
    <source>
        <dbReference type="Proteomes" id="UP000694846"/>
    </source>
</evidence>
<dbReference type="AlphaFoldDB" id="A0A8B8FL87"/>
<dbReference type="GeneID" id="112684227"/>
<evidence type="ECO:0000313" key="3">
    <source>
        <dbReference type="RefSeq" id="XP_025411397.1"/>
    </source>
</evidence>
<dbReference type="Proteomes" id="UP000694846">
    <property type="component" value="Unplaced"/>
</dbReference>
<accession>A0A8B8FL87</accession>
<dbReference type="RefSeq" id="XP_025411399.1">
    <property type="nucleotide sequence ID" value="XM_025555614.1"/>
</dbReference>
<evidence type="ECO:0000313" key="2">
    <source>
        <dbReference type="RefSeq" id="XP_025411396.1"/>
    </source>
</evidence>
<organism evidence="1 3">
    <name type="scientific">Sipha flava</name>
    <name type="common">yellow sugarcane aphid</name>
    <dbReference type="NCBI Taxonomy" id="143950"/>
    <lineage>
        <taxon>Eukaryota</taxon>
        <taxon>Metazoa</taxon>
        <taxon>Ecdysozoa</taxon>
        <taxon>Arthropoda</taxon>
        <taxon>Hexapoda</taxon>
        <taxon>Insecta</taxon>
        <taxon>Pterygota</taxon>
        <taxon>Neoptera</taxon>
        <taxon>Paraneoptera</taxon>
        <taxon>Hemiptera</taxon>
        <taxon>Sternorrhyncha</taxon>
        <taxon>Aphidomorpha</taxon>
        <taxon>Aphidoidea</taxon>
        <taxon>Aphididae</taxon>
        <taxon>Sipha</taxon>
    </lineage>
</organism>
<keyword evidence="1" id="KW-1185">Reference proteome</keyword>
<dbReference type="RefSeq" id="XP_025411396.1">
    <property type="nucleotide sequence ID" value="XM_025555611.1"/>
</dbReference>
<reference evidence="2 3" key="1">
    <citation type="submission" date="2025-04" db="UniProtKB">
        <authorList>
            <consortium name="RefSeq"/>
        </authorList>
    </citation>
    <scope>IDENTIFICATION</scope>
    <source>
        <tissue evidence="2 3">Whole body</tissue>
    </source>
</reference>